<dbReference type="GO" id="GO:0072344">
    <property type="term" value="P:rescue of stalled ribosome"/>
    <property type="evidence" value="ECO:0007669"/>
    <property type="project" value="TreeGrafter"/>
</dbReference>
<name>A0A809RHB1_9PROT</name>
<dbReference type="EMBL" id="AP021881">
    <property type="protein sequence ID" value="BBP01016.1"/>
    <property type="molecule type" value="Genomic_DNA"/>
</dbReference>
<keyword evidence="2" id="KW-1185">Reference proteome</keyword>
<protein>
    <submittedName>
        <fullName evidence="1">Uncharacterized protein</fullName>
    </submittedName>
</protein>
<accession>A0A809RHB1</accession>
<reference evidence="2" key="1">
    <citation type="submission" date="2019-11" db="EMBL/GenBank/DDBJ databases">
        <title>Isolation and characterization of a novel species in the genus Sulfuriferula.</title>
        <authorList>
            <person name="Mochizuki J."/>
            <person name="Kojima H."/>
            <person name="Fukui M."/>
        </authorList>
    </citation>
    <scope>NUCLEOTIDE SEQUENCE [LARGE SCALE GENOMIC DNA]</scope>
    <source>
        <strain evidence="2">SGTM</strain>
    </source>
</reference>
<sequence length="89" mass="10080">MDLIRHNINKVSTAVQLRLDVAHSPSIPEDVRVRLIKLAGGRINQDGILTIEAKRHRTQARNRDDARVKLIECKRPAHPPVIARQTHAI</sequence>
<dbReference type="Proteomes" id="UP000463939">
    <property type="component" value="Chromosome"/>
</dbReference>
<proteinExistence type="predicted"/>
<organism evidence="1 2">
    <name type="scientific">Sulfuriferula nivalis</name>
    <dbReference type="NCBI Taxonomy" id="2675298"/>
    <lineage>
        <taxon>Bacteria</taxon>
        <taxon>Pseudomonadati</taxon>
        <taxon>Pseudomonadota</taxon>
        <taxon>Betaproteobacteria</taxon>
        <taxon>Nitrosomonadales</taxon>
        <taxon>Sulfuricellaceae</taxon>
        <taxon>Sulfuriferula</taxon>
    </lineage>
</organism>
<evidence type="ECO:0000313" key="1">
    <source>
        <dbReference type="EMBL" id="BBP01016.1"/>
    </source>
</evidence>
<dbReference type="GO" id="GO:0004045">
    <property type="term" value="F:peptidyl-tRNA hydrolase activity"/>
    <property type="evidence" value="ECO:0007669"/>
    <property type="project" value="TreeGrafter"/>
</dbReference>
<dbReference type="AlphaFoldDB" id="A0A809RHB1"/>
<gene>
    <name evidence="1" type="ORF">SFSGTM_17240</name>
</gene>
<dbReference type="KEGG" id="sniv:SFSGTM_17240"/>
<dbReference type="PANTHER" id="PTHR47814">
    <property type="entry name" value="PEPTIDYL-TRNA HYDROLASE ARFB"/>
    <property type="match status" value="1"/>
</dbReference>
<dbReference type="Gene3D" id="3.30.160.20">
    <property type="match status" value="1"/>
</dbReference>
<dbReference type="GO" id="GO:0043022">
    <property type="term" value="F:ribosome binding"/>
    <property type="evidence" value="ECO:0007669"/>
    <property type="project" value="TreeGrafter"/>
</dbReference>
<evidence type="ECO:0000313" key="2">
    <source>
        <dbReference type="Proteomes" id="UP000463939"/>
    </source>
</evidence>
<dbReference type="SUPFAM" id="SSF110916">
    <property type="entry name" value="Peptidyl-tRNA hydrolase domain-like"/>
    <property type="match status" value="1"/>
</dbReference>
<dbReference type="PANTHER" id="PTHR47814:SF1">
    <property type="entry name" value="PEPTIDYL-TRNA HYDROLASE ARFB"/>
    <property type="match status" value="1"/>
</dbReference>
<dbReference type="RefSeq" id="WP_162084848.1">
    <property type="nucleotide sequence ID" value="NZ_AP021881.1"/>
</dbReference>